<dbReference type="PANTHER" id="PTHR40114:SF1">
    <property type="entry name" value="SLR0698 PROTEIN"/>
    <property type="match status" value="1"/>
</dbReference>
<dbReference type="Proteomes" id="UP000291562">
    <property type="component" value="Chromosome"/>
</dbReference>
<dbReference type="KEGG" id="xbc:ELE36_09410"/>
<dbReference type="Pfam" id="PF01928">
    <property type="entry name" value="CYTH"/>
    <property type="match status" value="1"/>
</dbReference>
<name>A0A411HJH6_9GAMM</name>
<dbReference type="PANTHER" id="PTHR40114">
    <property type="entry name" value="SLR0698 PROTEIN"/>
    <property type="match status" value="1"/>
</dbReference>
<dbReference type="SUPFAM" id="SSF55154">
    <property type="entry name" value="CYTH-like phosphatases"/>
    <property type="match status" value="1"/>
</dbReference>
<evidence type="ECO:0000313" key="3">
    <source>
        <dbReference type="EMBL" id="QBB70564.1"/>
    </source>
</evidence>
<accession>A0A411HJH6</accession>
<dbReference type="InterPro" id="IPR033469">
    <property type="entry name" value="CYTH-like_dom_sf"/>
</dbReference>
<evidence type="ECO:0000259" key="2">
    <source>
        <dbReference type="PROSITE" id="PS51707"/>
    </source>
</evidence>
<dbReference type="PROSITE" id="PS51707">
    <property type="entry name" value="CYTH"/>
    <property type="match status" value="1"/>
</dbReference>
<dbReference type="OrthoDB" id="9805588at2"/>
<dbReference type="Gene3D" id="2.40.320.10">
    <property type="entry name" value="Hypothetical Protein Pfu-838710-001"/>
    <property type="match status" value="1"/>
</dbReference>
<feature type="domain" description="CYTH" evidence="2">
    <location>
        <begin position="2"/>
        <end position="153"/>
    </location>
</feature>
<proteinExistence type="predicted"/>
<dbReference type="SMART" id="SM01118">
    <property type="entry name" value="CYTH"/>
    <property type="match status" value="1"/>
</dbReference>
<evidence type="ECO:0000256" key="1">
    <source>
        <dbReference type="PIRSR" id="PIRSR016487-1"/>
    </source>
</evidence>
<gene>
    <name evidence="3" type="ORF">ELE36_09410</name>
</gene>
<dbReference type="InterPro" id="IPR023577">
    <property type="entry name" value="CYTH_domain"/>
</dbReference>
<sequence>MAMEIERKFLVVGEAWRAQTSRIERIEQGYLSNVAGLTSANSSVRVRVTDEQAWLNVKSVTLGVSRQEYEYPIPVDDALVMLATLCEGLVEKQRHYVELDGFIFEVDEFSGANTGLIVAELELDAEDQPYPKPAWLGREVSNLPRYYNVNLLRHPYAHWSASEKLGE</sequence>
<evidence type="ECO:0000313" key="4">
    <source>
        <dbReference type="Proteomes" id="UP000291562"/>
    </source>
</evidence>
<reference evidence="3 4" key="1">
    <citation type="submission" date="2019-01" db="EMBL/GenBank/DDBJ databases">
        <title>Pseudolysobacter antarctica gen. nov., sp. nov., isolated from Fildes Peninsula, Antarctica.</title>
        <authorList>
            <person name="Wei Z."/>
            <person name="Peng F."/>
        </authorList>
    </citation>
    <scope>NUCLEOTIDE SEQUENCE [LARGE SCALE GENOMIC DNA]</scope>
    <source>
        <strain evidence="3 4">AQ6-296</strain>
    </source>
</reference>
<dbReference type="RefSeq" id="WP_129832822.1">
    <property type="nucleotide sequence ID" value="NZ_CP035704.1"/>
</dbReference>
<dbReference type="PIRSF" id="PIRSF016487">
    <property type="entry name" value="CYTH_UCP016487"/>
    <property type="match status" value="1"/>
</dbReference>
<dbReference type="AlphaFoldDB" id="A0A411HJH6"/>
<organism evidence="3 4">
    <name type="scientific">Pseudolysobacter antarcticus</name>
    <dbReference type="NCBI Taxonomy" id="2511995"/>
    <lineage>
        <taxon>Bacteria</taxon>
        <taxon>Pseudomonadati</taxon>
        <taxon>Pseudomonadota</taxon>
        <taxon>Gammaproteobacteria</taxon>
        <taxon>Lysobacterales</taxon>
        <taxon>Rhodanobacteraceae</taxon>
        <taxon>Pseudolysobacter</taxon>
    </lineage>
</organism>
<feature type="active site" description="Proton acceptor" evidence="1">
    <location>
        <position position="30"/>
    </location>
</feature>
<dbReference type="CDD" id="cd07891">
    <property type="entry name" value="CYTH-like_CthTTM-like_1"/>
    <property type="match status" value="1"/>
</dbReference>
<keyword evidence="4" id="KW-1185">Reference proteome</keyword>
<protein>
    <submittedName>
        <fullName evidence="3">CYTH domain-containing protein</fullName>
    </submittedName>
</protein>
<dbReference type="InterPro" id="IPR012042">
    <property type="entry name" value="NeuTTM/CthTTM-like"/>
</dbReference>
<dbReference type="EMBL" id="CP035704">
    <property type="protein sequence ID" value="QBB70564.1"/>
    <property type="molecule type" value="Genomic_DNA"/>
</dbReference>